<keyword evidence="2" id="KW-1185">Reference proteome</keyword>
<evidence type="ECO:0000313" key="1">
    <source>
        <dbReference type="EMBL" id="QEP29821.1"/>
    </source>
</evidence>
<reference evidence="2" key="1">
    <citation type="submission" date="2019-07" db="EMBL/GenBank/DDBJ databases">
        <authorList>
            <person name="Cubo M.T."/>
            <person name="Espuny M.D.R."/>
            <person name="Balsanelli E."/>
        </authorList>
    </citation>
    <scope>NUCLEOTIDE SEQUENCE [LARGE SCALE GENOMIC DNA]</scope>
</reference>
<sequence length="63" mass="7333">MARNLLETITERAMNSFSGETDQFPNHWFDIADKFKQELITEGLIASATHVDKLIDQQRRILK</sequence>
<dbReference type="EMBL" id="MN228696">
    <property type="protein sequence ID" value="QEP29821.1"/>
    <property type="molecule type" value="Genomic_DNA"/>
</dbReference>
<proteinExistence type="predicted"/>
<dbReference type="Proteomes" id="UP000322838">
    <property type="component" value="Segment"/>
</dbReference>
<organism evidence="1 2">
    <name type="scientific">Sinorhizobium phage ort11</name>
    <dbReference type="NCBI Taxonomy" id="2599764"/>
    <lineage>
        <taxon>Viruses</taxon>
        <taxon>Duplodnaviria</taxon>
        <taxon>Heunggongvirae</taxon>
        <taxon>Uroviricota</taxon>
        <taxon>Caudoviricetes</taxon>
        <taxon>Schitoviridae</taxon>
        <taxon>Huelvavirus</taxon>
        <taxon>Huelvavirus ort11</taxon>
    </lineage>
</organism>
<name>A0A5C2H722_9CAUD</name>
<evidence type="ECO:0000313" key="2">
    <source>
        <dbReference type="Proteomes" id="UP000322838"/>
    </source>
</evidence>
<protein>
    <submittedName>
        <fullName evidence="1">Uncharacterized protein</fullName>
    </submittedName>
</protein>
<accession>A0A5C2H722</accession>
<gene>
    <name evidence="1" type="ORF">Smphiort11_023</name>
</gene>